<dbReference type="Pfam" id="PF00069">
    <property type="entry name" value="Pkinase"/>
    <property type="match status" value="1"/>
</dbReference>
<dbReference type="SUPFAM" id="SSF56112">
    <property type="entry name" value="Protein kinase-like (PK-like)"/>
    <property type="match status" value="1"/>
</dbReference>
<dbReference type="eggNOG" id="KOG0667">
    <property type="taxonomic scope" value="Eukaryota"/>
</dbReference>
<dbReference type="Proteomes" id="UP000008743">
    <property type="component" value="Unassembled WGS sequence"/>
</dbReference>
<feature type="compositionally biased region" description="Polar residues" evidence="6">
    <location>
        <begin position="244"/>
        <end position="253"/>
    </location>
</feature>
<keyword evidence="2" id="KW-0808">Transferase</keyword>
<evidence type="ECO:0000256" key="6">
    <source>
        <dbReference type="SAM" id="MobiDB-lite"/>
    </source>
</evidence>
<dbReference type="PANTHER" id="PTHR24058:SF130">
    <property type="entry name" value="SERINE_THREONINE PROTEIN KINASES-RELATED"/>
    <property type="match status" value="1"/>
</dbReference>
<keyword evidence="1" id="KW-0723">Serine/threonine-protein kinase</keyword>
<gene>
    <name evidence="8" type="ORF">CAOG_005609</name>
</gene>
<evidence type="ECO:0000259" key="7">
    <source>
        <dbReference type="PROSITE" id="PS50011"/>
    </source>
</evidence>
<feature type="region of interest" description="Disordered" evidence="6">
    <location>
        <begin position="140"/>
        <end position="278"/>
    </location>
</feature>
<evidence type="ECO:0000256" key="4">
    <source>
        <dbReference type="ARBA" id="ARBA00022777"/>
    </source>
</evidence>
<dbReference type="InParanoid" id="A0A0D2WTT8"/>
<feature type="region of interest" description="Disordered" evidence="6">
    <location>
        <begin position="443"/>
        <end position="478"/>
    </location>
</feature>
<feature type="compositionally biased region" description="Acidic residues" evidence="6">
    <location>
        <begin position="203"/>
        <end position="216"/>
    </location>
</feature>
<dbReference type="InterPro" id="IPR000719">
    <property type="entry name" value="Prot_kinase_dom"/>
</dbReference>
<dbReference type="AlphaFoldDB" id="A0A0D2WTT8"/>
<dbReference type="SMART" id="SM00220">
    <property type="entry name" value="S_TKc"/>
    <property type="match status" value="1"/>
</dbReference>
<feature type="compositionally biased region" description="Low complexity" evidence="6">
    <location>
        <begin position="455"/>
        <end position="477"/>
    </location>
</feature>
<feature type="region of interest" description="Disordered" evidence="6">
    <location>
        <begin position="325"/>
        <end position="362"/>
    </location>
</feature>
<reference evidence="9" key="1">
    <citation type="submission" date="2011-02" db="EMBL/GenBank/DDBJ databases">
        <title>The Genome Sequence of Capsaspora owczarzaki ATCC 30864.</title>
        <authorList>
            <person name="Russ C."/>
            <person name="Cuomo C."/>
            <person name="Burger G."/>
            <person name="Gray M.W."/>
            <person name="Holland P.W.H."/>
            <person name="King N."/>
            <person name="Lang F.B.F."/>
            <person name="Roger A.J."/>
            <person name="Ruiz-Trillo I."/>
            <person name="Young S.K."/>
            <person name="Zeng Q."/>
            <person name="Gargeya S."/>
            <person name="Alvarado L."/>
            <person name="Berlin A."/>
            <person name="Chapman S.B."/>
            <person name="Chen Z."/>
            <person name="Freedman E."/>
            <person name="Gellesch M."/>
            <person name="Goldberg J."/>
            <person name="Griggs A."/>
            <person name="Gujja S."/>
            <person name="Heilman E."/>
            <person name="Heiman D."/>
            <person name="Howarth C."/>
            <person name="Mehta T."/>
            <person name="Neiman D."/>
            <person name="Pearson M."/>
            <person name="Roberts A."/>
            <person name="Saif S."/>
            <person name="Shea T."/>
            <person name="Shenoy N."/>
            <person name="Sisk P."/>
            <person name="Stolte C."/>
            <person name="Sykes S."/>
            <person name="White J."/>
            <person name="Yandava C."/>
            <person name="Haas B."/>
            <person name="Nusbaum C."/>
            <person name="Birren B."/>
        </authorList>
    </citation>
    <scope>NUCLEOTIDE SEQUENCE</scope>
    <source>
        <strain evidence="9">ATCC 30864</strain>
    </source>
</reference>
<sequence>MELRHAAASRFLPLDSQSQPRRLGGTRSDAARVAQVTAGLTALYERIQAQSRTSSTRADTAAAAAAATASAASLGLLQSSEQSGVQRPRGFETDHDGHFVLLPLFAATAAASSTHRAPASSAPEYAEGGHESRDLFGAAAGKRGGESASAGKPGEDGGASTFWRQNRALAQHAQTSTSMDGSRKADASQSANRNALQIKKEKEEEEEEEEDDDNGEPDWLTAYRQQRPTVSDDEPAVHAARRSPLSSPRTPVKQQRRDSRHPTPSHERSLAGPPSKLQATPKIARDCICLLNSRYACIKQVAEGTFAVMIQAVDTFTHSNAAFRLHPQSSSQPTSDMDCDRKAGVSPRNLLPSPSHRQHEASRFAIPPGCRRVAIKIMHKPYAAIGEEEAKHLRRLNLADRCGFSPVVRLLNTFTVCGHFCLVFELLDPVPLSLNDTVWVSREHDQLRTPRGRPSSSYSNTSNNNHNNNHNNHNSASPFEKVETPLRKLHTIPPASAAHQSSRTLLGEWVQQRPATAVAMQRLRKIAAQLLSAMIFLEDQAVIHADLKPENILRCPRSLIDDSSLGHEVDHPSFSIRLVDFGNAVSCKPEFLSLYHETFELQTLVYRAPEVLFGCEFGFQIDMWSVGCILAELSLGRPIFSGDSPASLVQSIFELLGPFPQAPFAAGKFNAQFQEFLDAGPAQLDDSQDREGEEAMRIALLQSQRLLRLSSMLGTHDIAFLSFIDGLLKYNPAERLTPQAALGHPFLGPLFPFRSFLSKKPYPLSGCESDVVFDQPLLRQRALLDTRPAWRQTDSHVSTGQATLNVPEADVPVPMKEEVVASEHCDALSPHSHDQVDTADIPARLDTAVEDNLAADDGLPPMAEDESFAAFVLDGPSPDKHDIMTRLSLLTSASSVASLPATLDDLPAIHASQARFSTIPPVPAIQLIQPMHGSVHSNANRSSPAQAVLSSDPRLHRALIKGASPGSGVERGRSTPVQLAPLKRAWEDSPQPEIAKKMRALDDNVAAATAAPERAQNDDDEDTVVLLS</sequence>
<protein>
    <submittedName>
        <fullName evidence="8">CMGC/DYRK protein kinase</fullName>
    </submittedName>
</protein>
<proteinExistence type="predicted"/>
<dbReference type="InterPro" id="IPR050494">
    <property type="entry name" value="Ser_Thr_dual-spec_kinase"/>
</dbReference>
<evidence type="ECO:0000256" key="1">
    <source>
        <dbReference type="ARBA" id="ARBA00022527"/>
    </source>
</evidence>
<feature type="compositionally biased region" description="Basic and acidic residues" evidence="6">
    <location>
        <begin position="255"/>
        <end position="269"/>
    </location>
</feature>
<evidence type="ECO:0000256" key="2">
    <source>
        <dbReference type="ARBA" id="ARBA00022679"/>
    </source>
</evidence>
<feature type="compositionally biased region" description="Acidic residues" evidence="6">
    <location>
        <begin position="1018"/>
        <end position="1028"/>
    </location>
</feature>
<dbReference type="Gene3D" id="3.30.200.20">
    <property type="entry name" value="Phosphorylase Kinase, domain 1"/>
    <property type="match status" value="1"/>
</dbReference>
<dbReference type="PROSITE" id="PS50011">
    <property type="entry name" value="PROTEIN_KINASE_DOM"/>
    <property type="match status" value="1"/>
</dbReference>
<feature type="region of interest" description="Disordered" evidence="6">
    <location>
        <begin position="1"/>
        <end position="30"/>
    </location>
</feature>
<feature type="domain" description="Protein kinase" evidence="7">
    <location>
        <begin position="295"/>
        <end position="747"/>
    </location>
</feature>
<feature type="region of interest" description="Disordered" evidence="6">
    <location>
        <begin position="1006"/>
        <end position="1028"/>
    </location>
</feature>
<dbReference type="Gene3D" id="1.10.510.10">
    <property type="entry name" value="Transferase(Phosphotransferase) domain 1"/>
    <property type="match status" value="1"/>
</dbReference>
<keyword evidence="3" id="KW-0547">Nucleotide-binding</keyword>
<dbReference type="OrthoDB" id="9332038at2759"/>
<dbReference type="GO" id="GO:0005524">
    <property type="term" value="F:ATP binding"/>
    <property type="evidence" value="ECO:0007669"/>
    <property type="project" value="UniProtKB-KW"/>
</dbReference>
<accession>A0A0D2WTT8</accession>
<name>A0A0D2WTT8_CAPO3</name>
<dbReference type="InterPro" id="IPR011009">
    <property type="entry name" value="Kinase-like_dom_sf"/>
</dbReference>
<dbReference type="PhylomeDB" id="A0A0D2WTT8"/>
<keyword evidence="4 8" id="KW-0418">Kinase</keyword>
<keyword evidence="5" id="KW-0067">ATP-binding</keyword>
<evidence type="ECO:0000313" key="8">
    <source>
        <dbReference type="EMBL" id="KJE95123.1"/>
    </source>
</evidence>
<keyword evidence="9" id="KW-1185">Reference proteome</keyword>
<dbReference type="GO" id="GO:0004674">
    <property type="term" value="F:protein serine/threonine kinase activity"/>
    <property type="evidence" value="ECO:0007669"/>
    <property type="project" value="UniProtKB-KW"/>
</dbReference>
<evidence type="ECO:0000256" key="3">
    <source>
        <dbReference type="ARBA" id="ARBA00022741"/>
    </source>
</evidence>
<dbReference type="EMBL" id="KE346368">
    <property type="protein sequence ID" value="KJE95123.1"/>
    <property type="molecule type" value="Genomic_DNA"/>
</dbReference>
<organism evidence="8 9">
    <name type="scientific">Capsaspora owczarzaki (strain ATCC 30864)</name>
    <dbReference type="NCBI Taxonomy" id="595528"/>
    <lineage>
        <taxon>Eukaryota</taxon>
        <taxon>Filasterea</taxon>
        <taxon>Capsaspora</taxon>
    </lineage>
</organism>
<evidence type="ECO:0000313" key="9">
    <source>
        <dbReference type="Proteomes" id="UP000008743"/>
    </source>
</evidence>
<evidence type="ECO:0000256" key="5">
    <source>
        <dbReference type="ARBA" id="ARBA00022840"/>
    </source>
</evidence>
<dbReference type="PANTHER" id="PTHR24058">
    <property type="entry name" value="DUAL SPECIFICITY PROTEIN KINASE"/>
    <property type="match status" value="1"/>
</dbReference>
<dbReference type="STRING" id="595528.A0A0D2WTT8"/>